<gene>
    <name evidence="1" type="ORF">KM92CIT3_80331</name>
</gene>
<sequence length="80" mass="9002">MLAQGALYREVASRPARKPEGIIGGNHEVAIFPPGAGIVKGTAIVPLTRSQAIWFQISEKYKVNVTMRQRQQIYYLRFVN</sequence>
<protein>
    <submittedName>
        <fullName evidence="1">Uncharacterized protein</fullName>
    </submittedName>
</protein>
<dbReference type="AlphaFoldDB" id="A0A212ILI9"/>
<evidence type="ECO:0000313" key="1">
    <source>
        <dbReference type="EMBL" id="SBV67421.1"/>
    </source>
</evidence>
<dbReference type="EMBL" id="FLUB01000020">
    <property type="protein sequence ID" value="SBV67421.1"/>
    <property type="molecule type" value="Genomic_DNA"/>
</dbReference>
<organism evidence="1">
    <name type="scientific">uncultured Citrobacter sp</name>
    <dbReference type="NCBI Taxonomy" id="200446"/>
    <lineage>
        <taxon>Bacteria</taxon>
        <taxon>Pseudomonadati</taxon>
        <taxon>Pseudomonadota</taxon>
        <taxon>Gammaproteobacteria</taxon>
        <taxon>Enterobacterales</taxon>
        <taxon>Enterobacteriaceae</taxon>
        <taxon>Citrobacter</taxon>
        <taxon>environmental samples</taxon>
    </lineage>
</organism>
<name>A0A212ILI9_9ENTR</name>
<accession>A0A212ILI9</accession>
<proteinExistence type="predicted"/>
<reference evidence="1" key="1">
    <citation type="submission" date="2016-04" db="EMBL/GenBank/DDBJ databases">
        <authorList>
            <person name="Evans L.H."/>
            <person name="Alamgir A."/>
            <person name="Owens N."/>
            <person name="Weber N.D."/>
            <person name="Virtaneva K."/>
            <person name="Barbian K."/>
            <person name="Babar A."/>
            <person name="Rosenke K."/>
        </authorList>
    </citation>
    <scope>NUCLEOTIDE SEQUENCE</scope>
    <source>
        <strain evidence="1">92-3</strain>
    </source>
</reference>